<evidence type="ECO:0000313" key="2">
    <source>
        <dbReference type="EMBL" id="MEW9919233.1"/>
    </source>
</evidence>
<reference evidence="2 3" key="1">
    <citation type="submission" date="2024-07" db="EMBL/GenBank/DDBJ databases">
        <title>Marimonas sp.nov., isolated from tidal-flat sediment.</title>
        <authorList>
            <person name="Jayan J.N."/>
            <person name="Lee S.S."/>
        </authorList>
    </citation>
    <scope>NUCLEOTIDE SEQUENCE [LARGE SCALE GENOMIC DNA]</scope>
    <source>
        <strain evidence="2 3">MJW-29</strain>
    </source>
</reference>
<keyword evidence="1" id="KW-0812">Transmembrane</keyword>
<keyword evidence="1" id="KW-1133">Transmembrane helix</keyword>
<accession>A0ABV3RL01</accession>
<dbReference type="PANTHER" id="PTHR38442:SF1">
    <property type="entry name" value="INNER MEMBRANE PROTEIN"/>
    <property type="match status" value="1"/>
</dbReference>
<dbReference type="Pfam" id="PF04286">
    <property type="entry name" value="DUF445"/>
    <property type="match status" value="1"/>
</dbReference>
<proteinExistence type="predicted"/>
<protein>
    <submittedName>
        <fullName evidence="2">DUF445 domain-containing protein</fullName>
    </submittedName>
</protein>
<feature type="transmembrane region" description="Helical" evidence="1">
    <location>
        <begin position="67"/>
        <end position="93"/>
    </location>
</feature>
<dbReference type="EMBL" id="JBFNXX010000004">
    <property type="protein sequence ID" value="MEW9919233.1"/>
    <property type="molecule type" value="Genomic_DNA"/>
</dbReference>
<gene>
    <name evidence="2" type="ORF">AB2B41_06440</name>
</gene>
<evidence type="ECO:0000256" key="1">
    <source>
        <dbReference type="SAM" id="Phobius"/>
    </source>
</evidence>
<dbReference type="RefSeq" id="WP_367876939.1">
    <property type="nucleotide sequence ID" value="NZ_JBFNXX010000004.1"/>
</dbReference>
<organism evidence="2 3">
    <name type="scientific">Sulfitobacter sediminis</name>
    <dbReference type="NCBI Taxonomy" id="3234186"/>
    <lineage>
        <taxon>Bacteria</taxon>
        <taxon>Pseudomonadati</taxon>
        <taxon>Pseudomonadota</taxon>
        <taxon>Alphaproteobacteria</taxon>
        <taxon>Rhodobacterales</taxon>
        <taxon>Roseobacteraceae</taxon>
        <taxon>Sulfitobacter</taxon>
    </lineage>
</organism>
<feature type="transmembrane region" description="Helical" evidence="1">
    <location>
        <begin position="418"/>
        <end position="437"/>
    </location>
</feature>
<evidence type="ECO:0000313" key="3">
    <source>
        <dbReference type="Proteomes" id="UP001556098"/>
    </source>
</evidence>
<dbReference type="Proteomes" id="UP001556098">
    <property type="component" value="Unassembled WGS sequence"/>
</dbReference>
<comment type="caution">
    <text evidence="2">The sequence shown here is derived from an EMBL/GenBank/DDBJ whole genome shotgun (WGS) entry which is preliminary data.</text>
</comment>
<dbReference type="InterPro" id="IPR007383">
    <property type="entry name" value="DUF445"/>
</dbReference>
<dbReference type="PANTHER" id="PTHR38442">
    <property type="entry name" value="INNER MEMBRANE PROTEIN-RELATED"/>
    <property type="match status" value="1"/>
</dbReference>
<keyword evidence="1" id="KW-0472">Membrane</keyword>
<sequence>MLIAPVVMLGVEALGQEKARRRMRDLEAQEIVRLAALKRIKMLATLVLLACFLVLVLTKVLEAQFPSLAIVAAFAEAATIGGIADWYAVVAIFKRPLNLPFPHTAIIPNNQHRIADNLGGFIENNFLAREPVQAKLREIDFAGEMSHWLSSPQRAQSLARFIVRLIPQLLSSIDERGLVRFASERVSGQLANTDIAPLVGDVMTSFTKEGRHQKLLDEVITAMHRFLNNQDTLDVIREKVQNELPLLFNLFQGDRLVLNRLVHAATELLDEIKDDKDHPLRTEFETFLKDYIRRTKRTKTFAKRVETLKQQLLARKELAQAAESIWENLRRYVLEDVEKEDSVLLARMTDLFVDIGTTLESEPDLRRDINEGMVTVLSNLVEEQRGNISLYVAEQVKSWDIKQLLTLIEVNVGRDLQYIRFNGMIIGGFVGVVLYLVEHLLLP</sequence>
<keyword evidence="3" id="KW-1185">Reference proteome</keyword>
<feature type="transmembrane region" description="Helical" evidence="1">
    <location>
        <begin position="43"/>
        <end position="61"/>
    </location>
</feature>
<name>A0ABV3RL01_9RHOB</name>